<evidence type="ECO:0000313" key="1">
    <source>
        <dbReference type="EMBL" id="SDW39192.1"/>
    </source>
</evidence>
<organism evidence="1 2">
    <name type="scientific">Saccharopolyspora shandongensis</name>
    <dbReference type="NCBI Taxonomy" id="418495"/>
    <lineage>
        <taxon>Bacteria</taxon>
        <taxon>Bacillati</taxon>
        <taxon>Actinomycetota</taxon>
        <taxon>Actinomycetes</taxon>
        <taxon>Pseudonocardiales</taxon>
        <taxon>Pseudonocardiaceae</taxon>
        <taxon>Saccharopolyspora</taxon>
    </lineage>
</organism>
<reference evidence="2" key="1">
    <citation type="submission" date="2016-10" db="EMBL/GenBank/DDBJ databases">
        <authorList>
            <person name="Varghese N."/>
            <person name="Submissions S."/>
        </authorList>
    </citation>
    <scope>NUCLEOTIDE SEQUENCE [LARGE SCALE GENOMIC DNA]</scope>
    <source>
        <strain evidence="2">CGMCC 4.3530</strain>
    </source>
</reference>
<evidence type="ECO:0000313" key="2">
    <source>
        <dbReference type="Proteomes" id="UP000199529"/>
    </source>
</evidence>
<accession>A0A1H2T5P6</accession>
<keyword evidence="2" id="KW-1185">Reference proteome</keyword>
<dbReference type="AlphaFoldDB" id="A0A1H2T5P6"/>
<dbReference type="STRING" id="418495.SAMN05216215_10032"/>
<sequence>MIVEIDGDDVPDFARLTEPRQDAPAVSLRSECGRHVARPADSPGRWFMASGAFLHSSDSRWAELVGHSLPIPLHDRTE</sequence>
<gene>
    <name evidence="1" type="ORF">SAMN05216215_10032</name>
</gene>
<dbReference type="EMBL" id="FNOK01000003">
    <property type="protein sequence ID" value="SDW39192.1"/>
    <property type="molecule type" value="Genomic_DNA"/>
</dbReference>
<name>A0A1H2T5P6_9PSEU</name>
<protein>
    <submittedName>
        <fullName evidence="1">Uncharacterized protein</fullName>
    </submittedName>
</protein>
<proteinExistence type="predicted"/>
<dbReference type="Proteomes" id="UP000199529">
    <property type="component" value="Unassembled WGS sequence"/>
</dbReference>